<dbReference type="InterPro" id="IPR037796">
    <property type="entry name" value="TAF6"/>
</dbReference>
<feature type="domain" description="TAF6 C-terminal HEAT repeat" evidence="6">
    <location>
        <begin position="44"/>
        <end position="224"/>
    </location>
</feature>
<evidence type="ECO:0000256" key="4">
    <source>
        <dbReference type="ARBA" id="ARBA00023163"/>
    </source>
</evidence>
<evidence type="ECO:0000256" key="2">
    <source>
        <dbReference type="ARBA" id="ARBA00007688"/>
    </source>
</evidence>
<dbReference type="GO" id="GO:0005669">
    <property type="term" value="C:transcription factor TFIID complex"/>
    <property type="evidence" value="ECO:0000318"/>
    <property type="project" value="GO_Central"/>
</dbReference>
<sequence length="316" mass="35994">MSEYLKDLELYQEQKNPPAVPQPPAKKFQPKPDPILLKLHPDPHPLSAEEQVFFVKLTEGAFGFNEHVRNETLQTLARDFHVKFLAPYLSQFINDAICVNIAFPDLSLLIYSVRVVKSLMANPHVNIKEHLHLLLPAVISCVVSRKISKYSYDNHWTLRDFSAQVVATICCTHSNSINQMKTRVIKVYLRAVQDPRKPLTTVYGGLKGLSCFGEETVRTCLVPLIPVLSRRVCMVLEKTVYLGDPSHETKQIKRITDLVLAVVGPVLLQCKNVNDGGVSYVKEFGYLGYTLYNHVKHLEKIEAERKNHFNVYLLCR</sequence>
<comment type="similarity">
    <text evidence="2">Belongs to the TAF6 family.</text>
</comment>
<evidence type="ECO:0000313" key="8">
    <source>
        <dbReference type="Proteomes" id="UP000007266"/>
    </source>
</evidence>
<evidence type="ECO:0000256" key="3">
    <source>
        <dbReference type="ARBA" id="ARBA00023015"/>
    </source>
</evidence>
<gene>
    <name evidence="7" type="primary">GLEAN_13335</name>
    <name evidence="7" type="ORF">TcasGA2_TC013335</name>
</gene>
<evidence type="ECO:0000313" key="7">
    <source>
        <dbReference type="EMBL" id="EFA03350.1"/>
    </source>
</evidence>
<dbReference type="EMBL" id="KQ971343">
    <property type="protein sequence ID" value="EFA03350.1"/>
    <property type="molecule type" value="Genomic_DNA"/>
</dbReference>
<proteinExistence type="inferred from homology"/>
<keyword evidence="8" id="KW-1185">Reference proteome</keyword>
<dbReference type="PhylomeDB" id="D6WM67"/>
<dbReference type="eggNOG" id="KOG2549">
    <property type="taxonomic scope" value="Eukaryota"/>
</dbReference>
<evidence type="ECO:0000256" key="1">
    <source>
        <dbReference type="ARBA" id="ARBA00004123"/>
    </source>
</evidence>
<dbReference type="FunFam" id="1.25.40.770:FF:000001">
    <property type="entry name" value="Transcription initiation factor TFIID subunit 6"/>
    <property type="match status" value="1"/>
</dbReference>
<organism evidence="7 8">
    <name type="scientific">Tribolium castaneum</name>
    <name type="common">Red flour beetle</name>
    <dbReference type="NCBI Taxonomy" id="7070"/>
    <lineage>
        <taxon>Eukaryota</taxon>
        <taxon>Metazoa</taxon>
        <taxon>Ecdysozoa</taxon>
        <taxon>Arthropoda</taxon>
        <taxon>Hexapoda</taxon>
        <taxon>Insecta</taxon>
        <taxon>Pterygota</taxon>
        <taxon>Neoptera</taxon>
        <taxon>Endopterygota</taxon>
        <taxon>Coleoptera</taxon>
        <taxon>Polyphaga</taxon>
        <taxon>Cucujiformia</taxon>
        <taxon>Tenebrionidae</taxon>
        <taxon>Tenebrionidae incertae sedis</taxon>
        <taxon>Tribolium</taxon>
    </lineage>
</organism>
<comment type="subcellular location">
    <subcellularLocation>
        <location evidence="1">Nucleus</location>
    </subcellularLocation>
</comment>
<dbReference type="GO" id="GO:0046695">
    <property type="term" value="C:SLIK (SAGA-like) complex"/>
    <property type="evidence" value="ECO:0007669"/>
    <property type="project" value="InterPro"/>
</dbReference>
<dbReference type="GO" id="GO:0003713">
    <property type="term" value="F:transcription coactivator activity"/>
    <property type="evidence" value="ECO:0000318"/>
    <property type="project" value="GO_Central"/>
</dbReference>
<dbReference type="Gene3D" id="1.25.40.770">
    <property type="entry name" value="TAF6, C-terminal HEAT repeat domain"/>
    <property type="match status" value="1"/>
</dbReference>
<dbReference type="SUPFAM" id="SSF48371">
    <property type="entry name" value="ARM repeat"/>
    <property type="match status" value="1"/>
</dbReference>
<reference evidence="7 8" key="1">
    <citation type="journal article" date="2008" name="Nature">
        <title>The genome of the model beetle and pest Tribolium castaneum.</title>
        <authorList>
            <consortium name="Tribolium Genome Sequencing Consortium"/>
            <person name="Richards S."/>
            <person name="Gibbs R.A."/>
            <person name="Weinstock G.M."/>
            <person name="Brown S.J."/>
            <person name="Denell R."/>
            <person name="Beeman R.W."/>
            <person name="Gibbs R."/>
            <person name="Beeman R.W."/>
            <person name="Brown S.J."/>
            <person name="Bucher G."/>
            <person name="Friedrich M."/>
            <person name="Grimmelikhuijzen C.J."/>
            <person name="Klingler M."/>
            <person name="Lorenzen M."/>
            <person name="Richards S."/>
            <person name="Roth S."/>
            <person name="Schroder R."/>
            <person name="Tautz D."/>
            <person name="Zdobnov E.M."/>
            <person name="Muzny D."/>
            <person name="Gibbs R.A."/>
            <person name="Weinstock G.M."/>
            <person name="Attaway T."/>
            <person name="Bell S."/>
            <person name="Buhay C.J."/>
            <person name="Chandrabose M.N."/>
            <person name="Chavez D."/>
            <person name="Clerk-Blankenburg K.P."/>
            <person name="Cree A."/>
            <person name="Dao M."/>
            <person name="Davis C."/>
            <person name="Chacko J."/>
            <person name="Dinh H."/>
            <person name="Dugan-Rocha S."/>
            <person name="Fowler G."/>
            <person name="Garner T.T."/>
            <person name="Garnes J."/>
            <person name="Gnirke A."/>
            <person name="Hawes A."/>
            <person name="Hernandez J."/>
            <person name="Hines S."/>
            <person name="Holder M."/>
            <person name="Hume J."/>
            <person name="Jhangiani S.N."/>
            <person name="Joshi V."/>
            <person name="Khan Z.M."/>
            <person name="Jackson L."/>
            <person name="Kovar C."/>
            <person name="Kowis A."/>
            <person name="Lee S."/>
            <person name="Lewis L.R."/>
            <person name="Margolis J."/>
            <person name="Morgan M."/>
            <person name="Nazareth L.V."/>
            <person name="Nguyen N."/>
            <person name="Okwuonu G."/>
            <person name="Parker D."/>
            <person name="Richards S."/>
            <person name="Ruiz S.J."/>
            <person name="Santibanez J."/>
            <person name="Savard J."/>
            <person name="Scherer S.E."/>
            <person name="Schneider B."/>
            <person name="Sodergren E."/>
            <person name="Tautz D."/>
            <person name="Vattahil S."/>
            <person name="Villasana D."/>
            <person name="White C.S."/>
            <person name="Wright R."/>
            <person name="Park Y."/>
            <person name="Beeman R.W."/>
            <person name="Lord J."/>
            <person name="Oppert B."/>
            <person name="Lorenzen M."/>
            <person name="Brown S."/>
            <person name="Wang L."/>
            <person name="Savard J."/>
            <person name="Tautz D."/>
            <person name="Richards S."/>
            <person name="Weinstock G."/>
            <person name="Gibbs R.A."/>
            <person name="Liu Y."/>
            <person name="Worley K."/>
            <person name="Weinstock G."/>
            <person name="Elsik C.G."/>
            <person name="Reese J.T."/>
            <person name="Elhaik E."/>
            <person name="Landan G."/>
            <person name="Graur D."/>
            <person name="Arensburger P."/>
            <person name="Atkinson P."/>
            <person name="Beeman R.W."/>
            <person name="Beidler J."/>
            <person name="Brown S.J."/>
            <person name="Demuth J.P."/>
            <person name="Drury D.W."/>
            <person name="Du Y.Z."/>
            <person name="Fujiwara H."/>
            <person name="Lorenzen M."/>
            <person name="Maselli V."/>
            <person name="Osanai M."/>
            <person name="Park Y."/>
            <person name="Robertson H.M."/>
            <person name="Tu Z."/>
            <person name="Wang J.J."/>
            <person name="Wang S."/>
            <person name="Richards S."/>
            <person name="Song H."/>
            <person name="Zhang L."/>
            <person name="Sodergren E."/>
            <person name="Werner D."/>
            <person name="Stanke M."/>
            <person name="Morgenstern B."/>
            <person name="Solovyev V."/>
            <person name="Kosarev P."/>
            <person name="Brown G."/>
            <person name="Chen H.C."/>
            <person name="Ermolaeva O."/>
            <person name="Hlavina W."/>
            <person name="Kapustin Y."/>
            <person name="Kiryutin B."/>
            <person name="Kitts P."/>
            <person name="Maglott D."/>
            <person name="Pruitt K."/>
            <person name="Sapojnikov V."/>
            <person name="Souvorov A."/>
            <person name="Mackey A.J."/>
            <person name="Waterhouse R.M."/>
            <person name="Wyder S."/>
            <person name="Zdobnov E.M."/>
            <person name="Zdobnov E.M."/>
            <person name="Wyder S."/>
            <person name="Kriventseva E.V."/>
            <person name="Kadowaki T."/>
            <person name="Bork P."/>
            <person name="Aranda M."/>
            <person name="Bao R."/>
            <person name="Beermann A."/>
            <person name="Berns N."/>
            <person name="Bolognesi R."/>
            <person name="Bonneton F."/>
            <person name="Bopp D."/>
            <person name="Brown S.J."/>
            <person name="Bucher G."/>
            <person name="Butts T."/>
            <person name="Chaumot A."/>
            <person name="Denell R.E."/>
            <person name="Ferrier D.E."/>
            <person name="Friedrich M."/>
            <person name="Gordon C.M."/>
            <person name="Jindra M."/>
            <person name="Klingler M."/>
            <person name="Lan Q."/>
            <person name="Lattorff H.M."/>
            <person name="Laudet V."/>
            <person name="von Levetsow C."/>
            <person name="Liu Z."/>
            <person name="Lutz R."/>
            <person name="Lynch J.A."/>
            <person name="da Fonseca R.N."/>
            <person name="Posnien N."/>
            <person name="Reuter R."/>
            <person name="Roth S."/>
            <person name="Savard J."/>
            <person name="Schinko J.B."/>
            <person name="Schmitt C."/>
            <person name="Schoppmeier M."/>
            <person name="Schroder R."/>
            <person name="Shippy T.D."/>
            <person name="Simonnet F."/>
            <person name="Marques-Souza H."/>
            <person name="Tautz D."/>
            <person name="Tomoyasu Y."/>
            <person name="Trauner J."/>
            <person name="Van der Zee M."/>
            <person name="Vervoort M."/>
            <person name="Wittkopp N."/>
            <person name="Wimmer E.A."/>
            <person name="Yang X."/>
            <person name="Jones A.K."/>
            <person name="Sattelle D.B."/>
            <person name="Ebert P.R."/>
            <person name="Nelson D."/>
            <person name="Scott J.G."/>
            <person name="Beeman R.W."/>
            <person name="Muthukrishnan S."/>
            <person name="Kramer K.J."/>
            <person name="Arakane Y."/>
            <person name="Beeman R.W."/>
            <person name="Zhu Q."/>
            <person name="Hogenkamp D."/>
            <person name="Dixit R."/>
            <person name="Oppert B."/>
            <person name="Jiang H."/>
            <person name="Zou Z."/>
            <person name="Marshall J."/>
            <person name="Elpidina E."/>
            <person name="Vinokurov K."/>
            <person name="Oppert C."/>
            <person name="Zou Z."/>
            <person name="Evans J."/>
            <person name="Lu Z."/>
            <person name="Zhao P."/>
            <person name="Sumathipala N."/>
            <person name="Altincicek B."/>
            <person name="Vilcinskas A."/>
            <person name="Williams M."/>
            <person name="Hultmark D."/>
            <person name="Hetru C."/>
            <person name="Jiang H."/>
            <person name="Grimmelikhuijzen C.J."/>
            <person name="Hauser F."/>
            <person name="Cazzamali G."/>
            <person name="Williamson M."/>
            <person name="Park Y."/>
            <person name="Li B."/>
            <person name="Tanaka Y."/>
            <person name="Predel R."/>
            <person name="Neupert S."/>
            <person name="Schachtner J."/>
            <person name="Verleyen P."/>
            <person name="Raible F."/>
            <person name="Bork P."/>
            <person name="Friedrich M."/>
            <person name="Walden K.K."/>
            <person name="Robertson H.M."/>
            <person name="Angeli S."/>
            <person name="Foret S."/>
            <person name="Bucher G."/>
            <person name="Schuetz S."/>
            <person name="Maleszka R."/>
            <person name="Wimmer E.A."/>
            <person name="Beeman R.W."/>
            <person name="Lorenzen M."/>
            <person name="Tomoyasu Y."/>
            <person name="Miller S.C."/>
            <person name="Grossmann D."/>
            <person name="Bucher G."/>
        </authorList>
    </citation>
    <scope>NUCLEOTIDE SEQUENCE [LARGE SCALE GENOMIC DNA]</scope>
    <source>
        <strain evidence="7 8">Georgia GA2</strain>
    </source>
</reference>
<dbReference type="GO" id="GO:0000124">
    <property type="term" value="C:SAGA complex"/>
    <property type="evidence" value="ECO:0007669"/>
    <property type="project" value="InterPro"/>
</dbReference>
<protein>
    <submittedName>
        <fullName evidence="7">Transcription initiation factor TFIID subunit 6-like Protein</fullName>
    </submittedName>
</protein>
<dbReference type="OMA" id="FINDAIC"/>
<keyword evidence="4" id="KW-0804">Transcription</keyword>
<accession>D6WM67</accession>
<dbReference type="GO" id="GO:0051123">
    <property type="term" value="P:RNA polymerase II preinitiation complex assembly"/>
    <property type="evidence" value="ECO:0000318"/>
    <property type="project" value="GO_Central"/>
</dbReference>
<dbReference type="HOGENOM" id="CLU_950805_0_0_1"/>
<dbReference type="PANTHER" id="PTHR10221">
    <property type="entry name" value="TRANSCRIPTION INITIATION FACTOR TFIID SUBUNIT 6"/>
    <property type="match status" value="1"/>
</dbReference>
<dbReference type="STRING" id="7070.D6WM67"/>
<keyword evidence="3" id="KW-0805">Transcription regulation</keyword>
<dbReference type="Pfam" id="PF07571">
    <property type="entry name" value="TAF6_C"/>
    <property type="match status" value="1"/>
</dbReference>
<name>D6WM67_TRICA</name>
<dbReference type="InParanoid" id="D6WM67"/>
<dbReference type="PANTHER" id="PTHR10221:SF9">
    <property type="entry name" value="TRANSCRIPTION INITIATION FACTOR TFIID SUBUNIT 6"/>
    <property type="match status" value="1"/>
</dbReference>
<dbReference type="InterPro" id="IPR016024">
    <property type="entry name" value="ARM-type_fold"/>
</dbReference>
<dbReference type="Proteomes" id="UP000007266">
    <property type="component" value="Linkage group 5"/>
</dbReference>
<evidence type="ECO:0000256" key="5">
    <source>
        <dbReference type="ARBA" id="ARBA00023242"/>
    </source>
</evidence>
<dbReference type="AlphaFoldDB" id="D6WM67"/>
<reference evidence="7 8" key="2">
    <citation type="journal article" date="2010" name="Nucleic Acids Res.">
        <title>BeetleBase in 2010: revisions to provide comprehensive genomic information for Tribolium castaneum.</title>
        <authorList>
            <person name="Kim H.S."/>
            <person name="Murphy T."/>
            <person name="Xia J."/>
            <person name="Caragea D."/>
            <person name="Park Y."/>
            <person name="Beeman R.W."/>
            <person name="Lorenzen M.D."/>
            <person name="Butcher S."/>
            <person name="Manak J.R."/>
            <person name="Brown S.J."/>
        </authorList>
    </citation>
    <scope>GENOME REANNOTATION</scope>
    <source>
        <strain evidence="7 8">Georgia GA2</strain>
    </source>
</reference>
<dbReference type="CDD" id="cd08050">
    <property type="entry name" value="TAF6C"/>
    <property type="match status" value="1"/>
</dbReference>
<dbReference type="GO" id="GO:0016251">
    <property type="term" value="F:RNA polymerase II general transcription initiation factor activity"/>
    <property type="evidence" value="ECO:0007669"/>
    <property type="project" value="InterPro"/>
</dbReference>
<dbReference type="InterPro" id="IPR046344">
    <property type="entry name" value="TAF6_C_sf"/>
</dbReference>
<keyword evidence="5" id="KW-0539">Nucleus</keyword>
<dbReference type="InterPro" id="IPR011442">
    <property type="entry name" value="TAF6_C"/>
</dbReference>
<evidence type="ECO:0000259" key="6">
    <source>
        <dbReference type="Pfam" id="PF07571"/>
    </source>
</evidence>